<proteinExistence type="predicted"/>
<evidence type="ECO:0000256" key="1">
    <source>
        <dbReference type="SAM" id="MobiDB-lite"/>
    </source>
</evidence>
<protein>
    <submittedName>
        <fullName evidence="2">Uncharacterized protein</fullName>
    </submittedName>
</protein>
<dbReference type="Proteomes" id="UP001218218">
    <property type="component" value="Unassembled WGS sequence"/>
</dbReference>
<name>A0AAD6Z482_9AGAR</name>
<evidence type="ECO:0000313" key="3">
    <source>
        <dbReference type="Proteomes" id="UP001218218"/>
    </source>
</evidence>
<evidence type="ECO:0000313" key="2">
    <source>
        <dbReference type="EMBL" id="KAJ7306638.1"/>
    </source>
</evidence>
<keyword evidence="3" id="KW-1185">Reference proteome</keyword>
<accession>A0AAD6Z482</accession>
<dbReference type="EMBL" id="JARIHO010000092">
    <property type="protein sequence ID" value="KAJ7306638.1"/>
    <property type="molecule type" value="Genomic_DNA"/>
</dbReference>
<sequence>MEYAFLSYLHLRKGKKVEFLQPDELEDEDDVPNAPAKRAERRIVLDDSDEEEEPPMGFEKLRRATELSGEPAKEKAYKLVSKFDDGNIMQNLVNQTRNMVLDGVTVGMMTAMNGEYAKALREMTLKVRTPVKPVVMAGFAAEVPGLPFMEEDEPVRLNSDAISIDSLTPVDFVYISTEKDVGLEPGCVVAPDIVLQYCSTLAPNQAPKQIYATVESANLRVLFPVLEGWRETGECGPKYSEMGFLAYAYARQVSS</sequence>
<comment type="caution">
    <text evidence="2">The sequence shown here is derived from an EMBL/GenBank/DDBJ whole genome shotgun (WGS) entry which is preliminary data.</text>
</comment>
<organism evidence="2 3">
    <name type="scientific">Mycena albidolilacea</name>
    <dbReference type="NCBI Taxonomy" id="1033008"/>
    <lineage>
        <taxon>Eukaryota</taxon>
        <taxon>Fungi</taxon>
        <taxon>Dikarya</taxon>
        <taxon>Basidiomycota</taxon>
        <taxon>Agaricomycotina</taxon>
        <taxon>Agaricomycetes</taxon>
        <taxon>Agaricomycetidae</taxon>
        <taxon>Agaricales</taxon>
        <taxon>Marasmiineae</taxon>
        <taxon>Mycenaceae</taxon>
        <taxon>Mycena</taxon>
    </lineage>
</organism>
<feature type="region of interest" description="Disordered" evidence="1">
    <location>
        <begin position="23"/>
        <end position="56"/>
    </location>
</feature>
<gene>
    <name evidence="2" type="ORF">DFH08DRAFT_824598</name>
</gene>
<reference evidence="2" key="1">
    <citation type="submission" date="2023-03" db="EMBL/GenBank/DDBJ databases">
        <title>Massive genome expansion in bonnet fungi (Mycena s.s.) driven by repeated elements and novel gene families across ecological guilds.</title>
        <authorList>
            <consortium name="Lawrence Berkeley National Laboratory"/>
            <person name="Harder C.B."/>
            <person name="Miyauchi S."/>
            <person name="Viragh M."/>
            <person name="Kuo A."/>
            <person name="Thoen E."/>
            <person name="Andreopoulos B."/>
            <person name="Lu D."/>
            <person name="Skrede I."/>
            <person name="Drula E."/>
            <person name="Henrissat B."/>
            <person name="Morin E."/>
            <person name="Kohler A."/>
            <person name="Barry K."/>
            <person name="LaButti K."/>
            <person name="Morin E."/>
            <person name="Salamov A."/>
            <person name="Lipzen A."/>
            <person name="Mereny Z."/>
            <person name="Hegedus B."/>
            <person name="Baldrian P."/>
            <person name="Stursova M."/>
            <person name="Weitz H."/>
            <person name="Taylor A."/>
            <person name="Grigoriev I.V."/>
            <person name="Nagy L.G."/>
            <person name="Martin F."/>
            <person name="Kauserud H."/>
        </authorList>
    </citation>
    <scope>NUCLEOTIDE SEQUENCE</scope>
    <source>
        <strain evidence="2">CBHHK002</strain>
    </source>
</reference>
<dbReference type="AlphaFoldDB" id="A0AAD6Z482"/>